<evidence type="ECO:0000313" key="1">
    <source>
        <dbReference type="EMBL" id="TGD48839.1"/>
    </source>
</evidence>
<protein>
    <submittedName>
        <fullName evidence="1">Reactive intermediate/imine deaminase</fullName>
    </submittedName>
</protein>
<organism evidence="1 2">
    <name type="scientific">Salmonella enterica subsp. enterica serovar Poona</name>
    <dbReference type="NCBI Taxonomy" id="436295"/>
    <lineage>
        <taxon>Bacteria</taxon>
        <taxon>Pseudomonadati</taxon>
        <taxon>Pseudomonadota</taxon>
        <taxon>Gammaproteobacteria</taxon>
        <taxon>Enterobacterales</taxon>
        <taxon>Enterobacteriaceae</taxon>
        <taxon>Salmonella</taxon>
    </lineage>
</organism>
<name>A0A659SGQ2_SALET</name>
<feature type="non-terminal residue" evidence="1">
    <location>
        <position position="1"/>
    </location>
</feature>
<dbReference type="CDD" id="cd00448">
    <property type="entry name" value="YjgF_YER057c_UK114_family"/>
    <property type="match status" value="1"/>
</dbReference>
<sequence>HHAPLPAGTCVEVALLPKDGKIEIAAIAVRS</sequence>
<dbReference type="Gene3D" id="3.30.1330.40">
    <property type="entry name" value="RutC-like"/>
    <property type="match status" value="1"/>
</dbReference>
<dbReference type="SUPFAM" id="SSF55298">
    <property type="entry name" value="YjgF-like"/>
    <property type="match status" value="1"/>
</dbReference>
<dbReference type="InterPro" id="IPR035959">
    <property type="entry name" value="RutC-like_sf"/>
</dbReference>
<reference evidence="1 2" key="1">
    <citation type="submission" date="2018-03" db="EMBL/GenBank/DDBJ databases">
        <title>Non-Typhoidal Salmonella genome sequencing and assembly.</title>
        <authorList>
            <person name="Matchawe C."/>
        </authorList>
    </citation>
    <scope>NUCLEOTIDE SEQUENCE [LARGE SCALE GENOMIC DNA]</scope>
    <source>
        <strain evidence="1 2">8EV</strain>
    </source>
</reference>
<dbReference type="AlphaFoldDB" id="A0A659SGQ2"/>
<evidence type="ECO:0000313" key="2">
    <source>
        <dbReference type="Proteomes" id="UP000297989"/>
    </source>
</evidence>
<proteinExistence type="predicted"/>
<gene>
    <name evidence="1" type="ORF">C9F10_05890</name>
</gene>
<dbReference type="Proteomes" id="UP000297989">
    <property type="component" value="Unassembled WGS sequence"/>
</dbReference>
<comment type="caution">
    <text evidence="1">The sequence shown here is derived from an EMBL/GenBank/DDBJ whole genome shotgun (WGS) entry which is preliminary data.</text>
</comment>
<accession>A0A659SGQ2</accession>
<dbReference type="EMBL" id="PYKK01000442">
    <property type="protein sequence ID" value="TGD48839.1"/>
    <property type="molecule type" value="Genomic_DNA"/>
</dbReference>